<keyword evidence="2" id="KW-1185">Reference proteome</keyword>
<reference evidence="1 2" key="1">
    <citation type="submission" date="2017-03" db="EMBL/GenBank/DDBJ databases">
        <title>An alternative strategy for trypanosome survival in the mammalian bloodstream revealed through genome and transcriptome analysis of the ubiquitous bovine parasite Trypanosoma (Megatrypanum) theileri.</title>
        <authorList>
            <person name="Kelly S."/>
            <person name="Ivens A."/>
            <person name="Mott A."/>
            <person name="O'Neill E."/>
            <person name="Emms D."/>
            <person name="Macleod O."/>
            <person name="Voorheis P."/>
            <person name="Matthews J."/>
            <person name="Matthews K."/>
            <person name="Carrington M."/>
        </authorList>
    </citation>
    <scope>NUCLEOTIDE SEQUENCE [LARGE SCALE GENOMIC DNA]</scope>
    <source>
        <strain evidence="1">Edinburgh</strain>
    </source>
</reference>
<accession>A0A1X0P228</accession>
<name>A0A1X0P228_9TRYP</name>
<comment type="caution">
    <text evidence="1">The sequence shown here is derived from an EMBL/GenBank/DDBJ whole genome shotgun (WGS) entry which is preliminary data.</text>
</comment>
<sequence>MRGNGAWHHLSMGKCRQGNSIPRNACVKINFYLLFWETKSRKNLVIDFSVPRRGGVPLQEQSKYVFLTPWVPYASAIPIKDCRSELLQWYLKCQDCIYSPWEGG</sequence>
<evidence type="ECO:0000313" key="1">
    <source>
        <dbReference type="EMBL" id="ORC91004.1"/>
    </source>
</evidence>
<dbReference type="GeneID" id="39983654"/>
<dbReference type="Proteomes" id="UP000192257">
    <property type="component" value="Unassembled WGS sequence"/>
</dbReference>
<dbReference type="EMBL" id="NBCO01000007">
    <property type="protein sequence ID" value="ORC91004.1"/>
    <property type="molecule type" value="Genomic_DNA"/>
</dbReference>
<dbReference type="VEuPathDB" id="TriTrypDB:TM35_000074280"/>
<protein>
    <submittedName>
        <fullName evidence="1">Uncharacterized protein</fullName>
    </submittedName>
</protein>
<organism evidence="1 2">
    <name type="scientific">Trypanosoma theileri</name>
    <dbReference type="NCBI Taxonomy" id="67003"/>
    <lineage>
        <taxon>Eukaryota</taxon>
        <taxon>Discoba</taxon>
        <taxon>Euglenozoa</taxon>
        <taxon>Kinetoplastea</taxon>
        <taxon>Metakinetoplastina</taxon>
        <taxon>Trypanosomatida</taxon>
        <taxon>Trypanosomatidae</taxon>
        <taxon>Trypanosoma</taxon>
    </lineage>
</organism>
<proteinExistence type="predicted"/>
<gene>
    <name evidence="1" type="ORF">TM35_000074280</name>
</gene>
<evidence type="ECO:0000313" key="2">
    <source>
        <dbReference type="Proteomes" id="UP000192257"/>
    </source>
</evidence>
<dbReference type="AlphaFoldDB" id="A0A1X0P228"/>
<dbReference type="RefSeq" id="XP_028885070.1">
    <property type="nucleotide sequence ID" value="XM_029023874.1"/>
</dbReference>